<protein>
    <submittedName>
        <fullName evidence="1">Uncharacterized protein</fullName>
    </submittedName>
</protein>
<dbReference type="Proteomes" id="UP000680714">
    <property type="component" value="Unassembled WGS sequence"/>
</dbReference>
<proteinExistence type="predicted"/>
<reference evidence="1 2" key="1">
    <citation type="submission" date="2021-04" db="EMBL/GenBank/DDBJ databases">
        <title>Magnetospirillum sulfuroxidans sp. nov., a facultative chemolithoautotrophic sulfur-oxidizing alphaproteobacterium isolated from freshwater sediment and proposals for Paramagetospirillum gen. nov., and Magnetospirillaceae fam. nov.</title>
        <authorList>
            <person name="Koziaeva V."/>
            <person name="Geelhoed J.S."/>
            <person name="Sorokin D.Y."/>
            <person name="Grouzdev D.S."/>
        </authorList>
    </citation>
    <scope>NUCLEOTIDE SEQUENCE [LARGE SCALE GENOMIC DNA]</scope>
    <source>
        <strain evidence="1 2">J10</strain>
    </source>
</reference>
<dbReference type="InterPro" id="IPR036188">
    <property type="entry name" value="FAD/NAD-bd_sf"/>
</dbReference>
<comment type="caution">
    <text evidence="1">The sequence shown here is derived from an EMBL/GenBank/DDBJ whole genome shotgun (WGS) entry which is preliminary data.</text>
</comment>
<evidence type="ECO:0000313" key="2">
    <source>
        <dbReference type="Proteomes" id="UP000680714"/>
    </source>
</evidence>
<dbReference type="Gene3D" id="3.50.50.60">
    <property type="entry name" value="FAD/NAD(P)-binding domain"/>
    <property type="match status" value="1"/>
</dbReference>
<dbReference type="EMBL" id="JAGTUF010000013">
    <property type="protein sequence ID" value="MBR9972778.1"/>
    <property type="molecule type" value="Genomic_DNA"/>
</dbReference>
<dbReference type="RefSeq" id="WP_211549871.1">
    <property type="nucleotide sequence ID" value="NZ_JAGTUF010000013.1"/>
</dbReference>
<organism evidence="1 2">
    <name type="scientific">Magnetospirillum sulfuroxidans</name>
    <dbReference type="NCBI Taxonomy" id="611300"/>
    <lineage>
        <taxon>Bacteria</taxon>
        <taxon>Pseudomonadati</taxon>
        <taxon>Pseudomonadota</taxon>
        <taxon>Alphaproteobacteria</taxon>
        <taxon>Rhodospirillales</taxon>
        <taxon>Rhodospirillaceae</taxon>
        <taxon>Magnetospirillum</taxon>
    </lineage>
</organism>
<name>A0ABS5IED4_9PROT</name>
<dbReference type="SUPFAM" id="SSF51905">
    <property type="entry name" value="FAD/NAD(P)-binding domain"/>
    <property type="match status" value="1"/>
</dbReference>
<keyword evidence="2" id="KW-1185">Reference proteome</keyword>
<sequence>MRFDAADLRRWPIDEAELAPFYDWATAEMGLCGTGDRPPLRPVAAIARLLAAARTSSSPDLRLEPFLPTLAVETRPGTTRCCTYSGDCMAGCPRQSIYSASITIERMIAEGVLCKVTAAKVLAVHSQSRTLSILWEKGEQEQVGPFDLILVAAGCLGTAQILLRTLPAVSALDMLDNPVFTFPILVTGGTVAPAEDAGYFGMTNGCITVIPKDPALPSASVQLYPAMDHLWAYFTPGGLWSALVPVGRLLRQHLVIGRLYLHSDHGSVIRMGLAANGAPRLSLRRTGGMPVGLWRSLRRALGCQGFLVPSVPLLRQKTSSHYAGTLPYGTAGVDANGRLEPGVYLCDSTVFPDSPAASPTLTIMAAAMRTAMAAQPA</sequence>
<accession>A0ABS5IED4</accession>
<evidence type="ECO:0000313" key="1">
    <source>
        <dbReference type="EMBL" id="MBR9972778.1"/>
    </source>
</evidence>
<gene>
    <name evidence="1" type="ORF">KEC16_13720</name>
</gene>